<dbReference type="Proteomes" id="UP000462760">
    <property type="component" value="Unassembled WGS sequence"/>
</dbReference>
<dbReference type="AlphaFoldDB" id="A0A844FHT3"/>
<dbReference type="GO" id="GO:0070677">
    <property type="term" value="F:rRNA (cytosine-2'-O-)-methyltransferase activity"/>
    <property type="evidence" value="ECO:0007669"/>
    <property type="project" value="UniProtKB-UniRule"/>
</dbReference>
<evidence type="ECO:0000256" key="1">
    <source>
        <dbReference type="ARBA" id="ARBA00022490"/>
    </source>
</evidence>
<dbReference type="InterPro" id="IPR008189">
    <property type="entry name" value="rRNA_ssu_MeTfrase_I"/>
</dbReference>
<dbReference type="PROSITE" id="PS01296">
    <property type="entry name" value="RSMI"/>
    <property type="match status" value="1"/>
</dbReference>
<dbReference type="OrthoDB" id="9809084at2"/>
<comment type="subcellular location">
    <subcellularLocation>
        <location evidence="6">Cytoplasm</location>
    </subcellularLocation>
</comment>
<dbReference type="GO" id="GO:0005737">
    <property type="term" value="C:cytoplasm"/>
    <property type="evidence" value="ECO:0007669"/>
    <property type="project" value="UniProtKB-SubCell"/>
</dbReference>
<dbReference type="CDD" id="cd11648">
    <property type="entry name" value="RsmI"/>
    <property type="match status" value="1"/>
</dbReference>
<dbReference type="EMBL" id="VULR01000008">
    <property type="protein sequence ID" value="MSS43530.1"/>
    <property type="molecule type" value="Genomic_DNA"/>
</dbReference>
<dbReference type="PANTHER" id="PTHR46111">
    <property type="entry name" value="RIBOSOMAL RNA SMALL SUBUNIT METHYLTRANSFERASE I"/>
    <property type="match status" value="1"/>
</dbReference>
<keyword evidence="4 6" id="KW-0808">Transferase</keyword>
<comment type="caution">
    <text evidence="9">The sequence shown here is derived from an EMBL/GenBank/DDBJ whole genome shotgun (WGS) entry which is preliminary data.</text>
</comment>
<dbReference type="InterPro" id="IPR018063">
    <property type="entry name" value="SAM_MeTrfase_RsmI_CS"/>
</dbReference>
<evidence type="ECO:0000256" key="6">
    <source>
        <dbReference type="HAMAP-Rule" id="MF_01877"/>
    </source>
</evidence>
<reference evidence="8" key="2">
    <citation type="submission" date="2022-01" db="EMBL/GenBank/DDBJ databases">
        <title>Collection of gut derived symbiotic bacterial strains cultured from healthy donors.</title>
        <authorList>
            <person name="Lin H."/>
            <person name="Kohout C."/>
            <person name="Waligurski E."/>
            <person name="Pamer E.G."/>
        </authorList>
    </citation>
    <scope>NUCLEOTIDE SEQUENCE</scope>
    <source>
        <strain evidence="8">MSK.14.39</strain>
    </source>
</reference>
<dbReference type="PANTHER" id="PTHR46111:SF1">
    <property type="entry name" value="RIBOSOMAL RNA SMALL SUBUNIT METHYLTRANSFERASE I"/>
    <property type="match status" value="1"/>
</dbReference>
<keyword evidence="2 6" id="KW-0698">rRNA processing</keyword>
<evidence type="ECO:0000259" key="7">
    <source>
        <dbReference type="Pfam" id="PF00590"/>
    </source>
</evidence>
<organism evidence="9 10">
    <name type="scientific">Anaerosalibacter bizertensis</name>
    <dbReference type="NCBI Taxonomy" id="932217"/>
    <lineage>
        <taxon>Bacteria</taxon>
        <taxon>Bacillati</taxon>
        <taxon>Bacillota</taxon>
        <taxon>Tissierellia</taxon>
        <taxon>Tissierellales</taxon>
        <taxon>Sporanaerobacteraceae</taxon>
        <taxon>Anaerosalibacter</taxon>
    </lineage>
</organism>
<evidence type="ECO:0000313" key="9">
    <source>
        <dbReference type="EMBL" id="MSS43530.1"/>
    </source>
</evidence>
<evidence type="ECO:0000256" key="3">
    <source>
        <dbReference type="ARBA" id="ARBA00022603"/>
    </source>
</evidence>
<protein>
    <recommendedName>
        <fullName evidence="6">Ribosomal RNA small subunit methyltransferase I</fullName>
        <ecNumber evidence="6">2.1.1.198</ecNumber>
    </recommendedName>
    <alternativeName>
        <fullName evidence="6">16S rRNA 2'-O-ribose C1402 methyltransferase</fullName>
    </alternativeName>
    <alternativeName>
        <fullName evidence="6">rRNA (cytidine-2'-O-)-methyltransferase RsmI</fullName>
    </alternativeName>
</protein>
<dbReference type="InterPro" id="IPR014776">
    <property type="entry name" value="4pyrrole_Mease_sub2"/>
</dbReference>
<dbReference type="InterPro" id="IPR035996">
    <property type="entry name" value="4pyrrol_Methylase_sf"/>
</dbReference>
<comment type="similarity">
    <text evidence="6">Belongs to the methyltransferase superfamily. RsmI family.</text>
</comment>
<dbReference type="FunFam" id="3.40.1010.10:FF:000007">
    <property type="entry name" value="Ribosomal RNA small subunit methyltransferase I"/>
    <property type="match status" value="1"/>
</dbReference>
<evidence type="ECO:0000313" key="8">
    <source>
        <dbReference type="EMBL" id="MCG4565306.1"/>
    </source>
</evidence>
<dbReference type="HAMAP" id="MF_01877">
    <property type="entry name" value="16SrRNA_methyltr_I"/>
    <property type="match status" value="1"/>
</dbReference>
<evidence type="ECO:0000313" key="11">
    <source>
        <dbReference type="Proteomes" id="UP001108123"/>
    </source>
</evidence>
<evidence type="ECO:0000313" key="10">
    <source>
        <dbReference type="Proteomes" id="UP000462760"/>
    </source>
</evidence>
<feature type="domain" description="Tetrapyrrole methylase" evidence="7">
    <location>
        <begin position="7"/>
        <end position="203"/>
    </location>
</feature>
<comment type="catalytic activity">
    <reaction evidence="6">
        <text>cytidine(1402) in 16S rRNA + S-adenosyl-L-methionine = 2'-O-methylcytidine(1402) in 16S rRNA + S-adenosyl-L-homocysteine + H(+)</text>
        <dbReference type="Rhea" id="RHEA:42924"/>
        <dbReference type="Rhea" id="RHEA-COMP:10285"/>
        <dbReference type="Rhea" id="RHEA-COMP:10286"/>
        <dbReference type="ChEBI" id="CHEBI:15378"/>
        <dbReference type="ChEBI" id="CHEBI:57856"/>
        <dbReference type="ChEBI" id="CHEBI:59789"/>
        <dbReference type="ChEBI" id="CHEBI:74495"/>
        <dbReference type="ChEBI" id="CHEBI:82748"/>
        <dbReference type="EC" id="2.1.1.198"/>
    </reaction>
</comment>
<dbReference type="Gene3D" id="3.30.950.10">
    <property type="entry name" value="Methyltransferase, Cobalt-precorrin-4 Transmethylase, Domain 2"/>
    <property type="match status" value="1"/>
</dbReference>
<dbReference type="SUPFAM" id="SSF53790">
    <property type="entry name" value="Tetrapyrrole methylase"/>
    <property type="match status" value="1"/>
</dbReference>
<dbReference type="InterPro" id="IPR000878">
    <property type="entry name" value="4pyrrol_Mease"/>
</dbReference>
<dbReference type="EMBL" id="JAKNID010000026">
    <property type="protein sequence ID" value="MCG4565306.1"/>
    <property type="molecule type" value="Genomic_DNA"/>
</dbReference>
<dbReference type="Gene3D" id="3.40.1010.10">
    <property type="entry name" value="Cobalt-precorrin-4 Transmethylase, Domain 1"/>
    <property type="match status" value="1"/>
</dbReference>
<keyword evidence="3 6" id="KW-0489">Methyltransferase</keyword>
<dbReference type="NCBIfam" id="TIGR00096">
    <property type="entry name" value="16S rRNA (cytidine(1402)-2'-O)-methyltransferase"/>
    <property type="match status" value="1"/>
</dbReference>
<dbReference type="RefSeq" id="WP_154484211.1">
    <property type="nucleotide sequence ID" value="NZ_JAHLOA010000013.1"/>
</dbReference>
<proteinExistence type="inferred from homology"/>
<dbReference type="FunFam" id="3.30.950.10:FF:000002">
    <property type="entry name" value="Ribosomal RNA small subunit methyltransferase I"/>
    <property type="match status" value="1"/>
</dbReference>
<comment type="function">
    <text evidence="6">Catalyzes the 2'-O-methylation of the ribose of cytidine 1402 (C1402) in 16S rRNA.</text>
</comment>
<accession>A0A844FHT3</accession>
<dbReference type="Proteomes" id="UP001108123">
    <property type="component" value="Unassembled WGS sequence"/>
</dbReference>
<dbReference type="PIRSF" id="PIRSF005917">
    <property type="entry name" value="MTase_YraL"/>
    <property type="match status" value="1"/>
</dbReference>
<keyword evidence="5 6" id="KW-0949">S-adenosyl-L-methionine</keyword>
<sequence>MTRGTLFVCPTPIGNLEDITLRTLRTLKEVDLIAAEDTRRTIKLLNHYKIKKPLTSYHEHNKWEKGEILLKKLKGGEDIGLVSDAGMPGISDPGEELIKSSIEENIEVEVLPGPTASITALILSGLSTDKFVFEGFLPSNKKDRIKELERLRNEQRTIIIYESPYRLLNMLRDIKEVLGNRQISISRELTKVYEETFRGTVEEGIENFKEQKKGEFVIIVEGGKIEEKKPFEKISIKDHIRMYIEEGCSKKDAVKKVALERKLPKNLVYKESIEL</sequence>
<evidence type="ECO:0000256" key="5">
    <source>
        <dbReference type="ARBA" id="ARBA00022691"/>
    </source>
</evidence>
<dbReference type="InterPro" id="IPR014777">
    <property type="entry name" value="4pyrrole_Mease_sub1"/>
</dbReference>
<evidence type="ECO:0000256" key="4">
    <source>
        <dbReference type="ARBA" id="ARBA00022679"/>
    </source>
</evidence>
<dbReference type="EC" id="2.1.1.198" evidence="6"/>
<keyword evidence="11" id="KW-1185">Reference proteome</keyword>
<name>A0A844FHT3_9FIRM</name>
<dbReference type="Pfam" id="PF00590">
    <property type="entry name" value="TP_methylase"/>
    <property type="match status" value="1"/>
</dbReference>
<gene>
    <name evidence="6 9" type="primary">rsmI</name>
    <name evidence="9" type="ORF">FYJ27_07295</name>
    <name evidence="8" type="ORF">L0P62_07590</name>
</gene>
<evidence type="ECO:0000256" key="2">
    <source>
        <dbReference type="ARBA" id="ARBA00022552"/>
    </source>
</evidence>
<reference evidence="9 10" key="1">
    <citation type="submission" date="2019-08" db="EMBL/GenBank/DDBJ databases">
        <title>In-depth cultivation of the pig gut microbiome towards novel bacterial diversity and tailored functional studies.</title>
        <authorList>
            <person name="Wylensek D."/>
            <person name="Hitch T.C.A."/>
            <person name="Clavel T."/>
        </authorList>
    </citation>
    <scope>NUCLEOTIDE SEQUENCE [LARGE SCALE GENOMIC DNA]</scope>
    <source>
        <strain evidence="9 10">Med78-601-WT-4W-RMD-3</strain>
    </source>
</reference>
<keyword evidence="1 6" id="KW-0963">Cytoplasm</keyword>